<keyword evidence="1" id="KW-0812">Transmembrane</keyword>
<keyword evidence="1" id="KW-0472">Membrane</keyword>
<keyword evidence="1" id="KW-1133">Transmembrane helix</keyword>
<keyword evidence="4" id="KW-1185">Reference proteome</keyword>
<evidence type="ECO:0000313" key="3">
    <source>
        <dbReference type="EMBL" id="KTD56661.1"/>
    </source>
</evidence>
<dbReference type="GO" id="GO:0006508">
    <property type="term" value="P:proteolysis"/>
    <property type="evidence" value="ECO:0007669"/>
    <property type="project" value="InterPro"/>
</dbReference>
<evidence type="ECO:0000259" key="2">
    <source>
        <dbReference type="Pfam" id="PF00326"/>
    </source>
</evidence>
<dbReference type="STRING" id="45074.Lsan_2821"/>
<dbReference type="InterPro" id="IPR001375">
    <property type="entry name" value="Peptidase_S9_cat"/>
</dbReference>
<feature type="transmembrane region" description="Helical" evidence="1">
    <location>
        <begin position="7"/>
        <end position="25"/>
    </location>
</feature>
<evidence type="ECO:0000256" key="1">
    <source>
        <dbReference type="SAM" id="Phobius"/>
    </source>
</evidence>
<sequence length="333" mass="38391">MIKKISLLIILIFVVLIATYHNVIIRTYKDYQSLKLSKSRAEIYRLKGNTDFKDITEQLSLDESIPAELKAPLISGDRKIVIFKYLSDGHEVAGYFSYLTNQKQSPTLIFLRGGNKFFGLMRPNNRFSFLKGYNVVGTLYRGNIYKGKDEFGGEDVHDVENLLKFIPRLEDFSNVKLQAPYTMMGVSRGALEMFLSLQQSKYVQQLVNKAISVSGNVDLQVTMQQRPDMKYLFKQFFENSAHTTFENWIKNRNPVNNLTNIPKTLKVLIVYGTADDRVSLQEQLNLKQALEKENIYSRFVTINGADHGFENHFNEFEKTALQFMNDINSQLET</sequence>
<dbReference type="EMBL" id="LNYU01000081">
    <property type="protein sequence ID" value="KTD56661.1"/>
    <property type="molecule type" value="Genomic_DNA"/>
</dbReference>
<protein>
    <submittedName>
        <fullName evidence="3">Prolyl oligopeptidase family protein</fullName>
    </submittedName>
</protein>
<feature type="domain" description="Peptidase S9 prolyl oligopeptidase catalytic" evidence="2">
    <location>
        <begin position="148"/>
        <end position="323"/>
    </location>
</feature>
<proteinExistence type="predicted"/>
<evidence type="ECO:0000313" key="4">
    <source>
        <dbReference type="Proteomes" id="UP000054703"/>
    </source>
</evidence>
<dbReference type="SUPFAM" id="SSF53474">
    <property type="entry name" value="alpha/beta-Hydrolases"/>
    <property type="match status" value="1"/>
</dbReference>
<gene>
    <name evidence="3" type="ORF">Lsan_2821</name>
</gene>
<dbReference type="Proteomes" id="UP000054703">
    <property type="component" value="Unassembled WGS sequence"/>
</dbReference>
<dbReference type="RefSeq" id="WP_006871034.1">
    <property type="nucleotide sequence ID" value="NZ_CAAAIH010000009.1"/>
</dbReference>
<reference evidence="3 4" key="1">
    <citation type="submission" date="2015-11" db="EMBL/GenBank/DDBJ databases">
        <title>Genomic analysis of 38 Legionella species identifies large and diverse effector repertoires.</title>
        <authorList>
            <person name="Burstein D."/>
            <person name="Amaro F."/>
            <person name="Zusman T."/>
            <person name="Lifshitz Z."/>
            <person name="Cohen O."/>
            <person name="Gilbert J.A."/>
            <person name="Pupko T."/>
            <person name="Shuman H.A."/>
            <person name="Segal G."/>
        </authorList>
    </citation>
    <scope>NUCLEOTIDE SEQUENCE [LARGE SCALE GENOMIC DNA]</scope>
    <source>
        <strain evidence="3 4">SC-63-C7</strain>
    </source>
</reference>
<dbReference type="OrthoDB" id="9812921at2"/>
<dbReference type="GO" id="GO:0008236">
    <property type="term" value="F:serine-type peptidase activity"/>
    <property type="evidence" value="ECO:0007669"/>
    <property type="project" value="InterPro"/>
</dbReference>
<name>A0A0W0YIE1_9GAMM</name>
<accession>A0A0W0YIE1</accession>
<dbReference type="Gene3D" id="3.40.50.1820">
    <property type="entry name" value="alpha/beta hydrolase"/>
    <property type="match status" value="1"/>
</dbReference>
<dbReference type="AlphaFoldDB" id="A0A0W0YIE1"/>
<organism evidence="3 4">
    <name type="scientific">Legionella santicrucis</name>
    <dbReference type="NCBI Taxonomy" id="45074"/>
    <lineage>
        <taxon>Bacteria</taxon>
        <taxon>Pseudomonadati</taxon>
        <taxon>Pseudomonadota</taxon>
        <taxon>Gammaproteobacteria</taxon>
        <taxon>Legionellales</taxon>
        <taxon>Legionellaceae</taxon>
        <taxon>Legionella</taxon>
    </lineage>
</organism>
<dbReference type="Pfam" id="PF00326">
    <property type="entry name" value="Peptidase_S9"/>
    <property type="match status" value="1"/>
</dbReference>
<dbReference type="PATRIC" id="fig|45074.5.peg.3032"/>
<comment type="caution">
    <text evidence="3">The sequence shown here is derived from an EMBL/GenBank/DDBJ whole genome shotgun (WGS) entry which is preliminary data.</text>
</comment>
<dbReference type="InterPro" id="IPR029058">
    <property type="entry name" value="AB_hydrolase_fold"/>
</dbReference>